<evidence type="ECO:0000256" key="1">
    <source>
        <dbReference type="ARBA" id="ARBA00005187"/>
    </source>
</evidence>
<dbReference type="GO" id="GO:0006529">
    <property type="term" value="P:asparagine biosynthetic process"/>
    <property type="evidence" value="ECO:0007669"/>
    <property type="project" value="UniProtKB-KW"/>
</dbReference>
<dbReference type="InterPro" id="IPR029055">
    <property type="entry name" value="Ntn_hydrolases_N"/>
</dbReference>
<dbReference type="CDD" id="cd01991">
    <property type="entry name" value="Asn_synthase_B_C"/>
    <property type="match status" value="1"/>
</dbReference>
<dbReference type="RefSeq" id="WP_251224188.1">
    <property type="nucleotide sequence ID" value="NZ_JAMBOL010000015.1"/>
</dbReference>
<dbReference type="InterPro" id="IPR001962">
    <property type="entry name" value="Asn_synthase"/>
</dbReference>
<accession>A0A9X2DRN7</accession>
<dbReference type="NCBIfam" id="TIGR01536">
    <property type="entry name" value="asn_synth_AEB"/>
    <property type="match status" value="1"/>
</dbReference>
<organism evidence="13 14">
    <name type="scientific">Halalkalibacter oceani</name>
    <dbReference type="NCBI Taxonomy" id="1653776"/>
    <lineage>
        <taxon>Bacteria</taxon>
        <taxon>Bacillati</taxon>
        <taxon>Bacillota</taxon>
        <taxon>Bacilli</taxon>
        <taxon>Bacillales</taxon>
        <taxon>Bacillaceae</taxon>
        <taxon>Halalkalibacter</taxon>
    </lineage>
</organism>
<feature type="domain" description="Glutamine amidotransferase type-2" evidence="12">
    <location>
        <begin position="2"/>
        <end position="215"/>
    </location>
</feature>
<dbReference type="InterPro" id="IPR014729">
    <property type="entry name" value="Rossmann-like_a/b/a_fold"/>
</dbReference>
<evidence type="ECO:0000256" key="3">
    <source>
        <dbReference type="ARBA" id="ARBA00012737"/>
    </source>
</evidence>
<dbReference type="GO" id="GO:0005829">
    <property type="term" value="C:cytosol"/>
    <property type="evidence" value="ECO:0007669"/>
    <property type="project" value="TreeGrafter"/>
</dbReference>
<gene>
    <name evidence="13" type="primary">asnB</name>
    <name evidence="13" type="ORF">M3202_15325</name>
</gene>
<evidence type="ECO:0000256" key="6">
    <source>
        <dbReference type="ARBA" id="ARBA00022888"/>
    </source>
</evidence>
<dbReference type="EMBL" id="JAMBOL010000015">
    <property type="protein sequence ID" value="MCM3715441.1"/>
    <property type="molecule type" value="Genomic_DNA"/>
</dbReference>
<keyword evidence="7 9" id="KW-0315">Glutamine amidotransferase</keyword>
<dbReference type="Pfam" id="PF00733">
    <property type="entry name" value="Asn_synthase"/>
    <property type="match status" value="1"/>
</dbReference>
<evidence type="ECO:0000256" key="2">
    <source>
        <dbReference type="ARBA" id="ARBA00005752"/>
    </source>
</evidence>
<evidence type="ECO:0000256" key="7">
    <source>
        <dbReference type="ARBA" id="ARBA00022962"/>
    </source>
</evidence>
<dbReference type="InterPro" id="IPR033738">
    <property type="entry name" value="AsnB_N"/>
</dbReference>
<dbReference type="GO" id="GO:0004066">
    <property type="term" value="F:asparagine synthase (glutamine-hydrolyzing) activity"/>
    <property type="evidence" value="ECO:0007669"/>
    <property type="project" value="UniProtKB-EC"/>
</dbReference>
<feature type="binding site" evidence="10">
    <location>
        <position position="101"/>
    </location>
    <ligand>
        <name>L-glutamine</name>
        <dbReference type="ChEBI" id="CHEBI:58359"/>
    </ligand>
</feature>
<dbReference type="SUPFAM" id="SSF52402">
    <property type="entry name" value="Adenine nucleotide alpha hydrolases-like"/>
    <property type="match status" value="1"/>
</dbReference>
<evidence type="ECO:0000256" key="4">
    <source>
        <dbReference type="ARBA" id="ARBA00022741"/>
    </source>
</evidence>
<feature type="site" description="Important for beta-aspartyl-AMP intermediate formation" evidence="11">
    <location>
        <position position="364"/>
    </location>
</feature>
<name>A0A9X2DRN7_9BACI</name>
<dbReference type="PROSITE" id="PS51278">
    <property type="entry name" value="GATASE_TYPE_2"/>
    <property type="match status" value="1"/>
</dbReference>
<dbReference type="PANTHER" id="PTHR43284">
    <property type="entry name" value="ASPARAGINE SYNTHETASE (GLUTAMINE-HYDROLYZING)"/>
    <property type="match status" value="1"/>
</dbReference>
<feature type="binding site" evidence="10">
    <location>
        <position position="289"/>
    </location>
    <ligand>
        <name>ATP</name>
        <dbReference type="ChEBI" id="CHEBI:30616"/>
    </ligand>
</feature>
<dbReference type="InterPro" id="IPR051786">
    <property type="entry name" value="ASN_synthetase/amidase"/>
</dbReference>
<dbReference type="InterPro" id="IPR017932">
    <property type="entry name" value="GATase_2_dom"/>
</dbReference>
<dbReference type="AlphaFoldDB" id="A0A9X2DRN7"/>
<evidence type="ECO:0000259" key="12">
    <source>
        <dbReference type="PROSITE" id="PS51278"/>
    </source>
</evidence>
<dbReference type="Gene3D" id="3.40.50.620">
    <property type="entry name" value="HUPs"/>
    <property type="match status" value="1"/>
</dbReference>
<evidence type="ECO:0000256" key="11">
    <source>
        <dbReference type="PIRSR" id="PIRSR001589-3"/>
    </source>
</evidence>
<keyword evidence="5 10" id="KW-0067">ATP-binding</keyword>
<keyword evidence="6 9" id="KW-0061">Asparagine biosynthesis</keyword>
<comment type="pathway">
    <text evidence="1">Amino-acid biosynthesis; L-asparagine biosynthesis; L-asparagine from L-aspartate (L-Gln route): step 1/1.</text>
</comment>
<dbReference type="PANTHER" id="PTHR43284:SF1">
    <property type="entry name" value="ASPARAGINE SYNTHETASE"/>
    <property type="match status" value="1"/>
</dbReference>
<evidence type="ECO:0000313" key="14">
    <source>
        <dbReference type="Proteomes" id="UP001139179"/>
    </source>
</evidence>
<comment type="caution">
    <text evidence="13">The sequence shown here is derived from an EMBL/GenBank/DDBJ whole genome shotgun (WGS) entry which is preliminary data.</text>
</comment>
<dbReference type="EC" id="6.3.5.4" evidence="3"/>
<dbReference type="PIRSF" id="PIRSF001589">
    <property type="entry name" value="Asn_synthetase_glu-h"/>
    <property type="match status" value="1"/>
</dbReference>
<evidence type="ECO:0000256" key="9">
    <source>
        <dbReference type="PIRSR" id="PIRSR001589-1"/>
    </source>
</evidence>
<dbReference type="InterPro" id="IPR006426">
    <property type="entry name" value="Asn_synth_AEB"/>
</dbReference>
<keyword evidence="14" id="KW-1185">Reference proteome</keyword>
<evidence type="ECO:0000256" key="10">
    <source>
        <dbReference type="PIRSR" id="PIRSR001589-2"/>
    </source>
</evidence>
<feature type="binding site" evidence="10">
    <location>
        <begin position="362"/>
        <end position="363"/>
    </location>
    <ligand>
        <name>ATP</name>
        <dbReference type="ChEBI" id="CHEBI:30616"/>
    </ligand>
</feature>
<dbReference type="Proteomes" id="UP001139179">
    <property type="component" value="Unassembled WGS sequence"/>
</dbReference>
<proteinExistence type="inferred from homology"/>
<dbReference type="Gene3D" id="3.60.20.10">
    <property type="entry name" value="Glutamine Phosphoribosylpyrophosphate, subunit 1, domain 1"/>
    <property type="match status" value="1"/>
</dbReference>
<protein>
    <recommendedName>
        <fullName evidence="3">asparagine synthase (glutamine-hydrolyzing)</fullName>
        <ecNumber evidence="3">6.3.5.4</ecNumber>
    </recommendedName>
</protein>
<evidence type="ECO:0000256" key="8">
    <source>
        <dbReference type="ARBA" id="ARBA00048741"/>
    </source>
</evidence>
<evidence type="ECO:0000256" key="5">
    <source>
        <dbReference type="ARBA" id="ARBA00022840"/>
    </source>
</evidence>
<keyword evidence="9" id="KW-0028">Amino-acid biosynthesis</keyword>
<sequence>MCGFVGYINNKEDEVKRKKETIVEMVESIVHRGPDDSGYFVDKHVVFGFRRLSIIDLKLGKQPISYENNRYWMVFNGEIYNYNELRHRLKKKGYTFNTSSDSETILALFQDKKERAFLELRGMFAILIWDKREKVLYGARDPFGIKPLYYAYGENEHELYFASEKKSLSLMQEMKSLNEEALHHYLTFQYVPEPMTMTKKTYKIEPGCYFIKKPRQKMVFKTYWEPKFKPAETNLETSAKRIVSTLEESVKYHMVSDVPLGAFLSGGVDSTCIVALAKEINPNIKTFTVGFEQDGYHEIDPVEQTAEALKVNNSYYQISVDEFMEELPKIIWHLDDPVADPAAIPLYFLAREAAKQVKVVLSGEGADELFGGYRIYQEPLSLRPFSKLPDSGKRMMKFITERVPYKIKGKSFIERGITPLEDRYIGNAKMFSEVDKRTILKSYHPDFTYRNITVPFYDRIQHLDEVTKMQYIDIQTWLRGDILVKADRMTMAHSLELRVPFLDKEVFKVAAGLHPSLKINKVQTKVALREAISHLVPEHIVNRAKLGFPVPIRYWLQNEMYDWAHDLIQSSQTEHLFEKEEVIKLLENHRKIKMDERSMLKSSFDYSRPLWTVLTFMLWHQVYIEKIYDFHSKIEHR</sequence>
<keyword evidence="13" id="KW-0436">Ligase</keyword>
<dbReference type="Pfam" id="PF13537">
    <property type="entry name" value="GATase_7"/>
    <property type="match status" value="1"/>
</dbReference>
<feature type="active site" description="For GATase activity" evidence="9">
    <location>
        <position position="2"/>
    </location>
</feature>
<comment type="catalytic activity">
    <reaction evidence="8">
        <text>L-aspartate + L-glutamine + ATP + H2O = L-asparagine + L-glutamate + AMP + diphosphate + H(+)</text>
        <dbReference type="Rhea" id="RHEA:12228"/>
        <dbReference type="ChEBI" id="CHEBI:15377"/>
        <dbReference type="ChEBI" id="CHEBI:15378"/>
        <dbReference type="ChEBI" id="CHEBI:29985"/>
        <dbReference type="ChEBI" id="CHEBI:29991"/>
        <dbReference type="ChEBI" id="CHEBI:30616"/>
        <dbReference type="ChEBI" id="CHEBI:33019"/>
        <dbReference type="ChEBI" id="CHEBI:58048"/>
        <dbReference type="ChEBI" id="CHEBI:58359"/>
        <dbReference type="ChEBI" id="CHEBI:456215"/>
        <dbReference type="EC" id="6.3.5.4"/>
    </reaction>
</comment>
<dbReference type="SUPFAM" id="SSF56235">
    <property type="entry name" value="N-terminal nucleophile aminohydrolases (Ntn hydrolases)"/>
    <property type="match status" value="1"/>
</dbReference>
<comment type="similarity">
    <text evidence="2">Belongs to the asparagine synthetase family.</text>
</comment>
<dbReference type="GO" id="GO:0005524">
    <property type="term" value="F:ATP binding"/>
    <property type="evidence" value="ECO:0007669"/>
    <property type="project" value="UniProtKB-KW"/>
</dbReference>
<evidence type="ECO:0000313" key="13">
    <source>
        <dbReference type="EMBL" id="MCM3715441.1"/>
    </source>
</evidence>
<dbReference type="CDD" id="cd00712">
    <property type="entry name" value="AsnB"/>
    <property type="match status" value="1"/>
</dbReference>
<keyword evidence="4 10" id="KW-0547">Nucleotide-binding</keyword>
<reference evidence="13" key="1">
    <citation type="submission" date="2022-05" db="EMBL/GenBank/DDBJ databases">
        <title>Comparative Genomics of Spacecraft Associated Microbes.</title>
        <authorList>
            <person name="Tran M.T."/>
            <person name="Wright A."/>
            <person name="Seuylemezian A."/>
            <person name="Eisen J."/>
            <person name="Coil D."/>
        </authorList>
    </citation>
    <scope>NUCLEOTIDE SEQUENCE</scope>
    <source>
        <strain evidence="13">214.1.1</strain>
    </source>
</reference>